<protein>
    <submittedName>
        <fullName evidence="1">Uncharacterized protein</fullName>
    </submittedName>
</protein>
<evidence type="ECO:0000313" key="2">
    <source>
        <dbReference type="Proteomes" id="UP001163324"/>
    </source>
</evidence>
<name>A0ACC0V1J0_9HYPO</name>
<gene>
    <name evidence="1" type="ORF">N3K66_006073</name>
</gene>
<sequence length="441" mass="47134">MFYPGMSIGRRGYSAGLNTLSSSTSTCSRHTRVSMSPIAEDEQFAATVALPVSPATLLSSPSSTRSLPIPERSPRRPLSASRALTPNSGGSSSGSGIALGIAPGVAPPHFSLPRSRESSVVAPRSPMLNSGSSLNGSGSSTGAALGILTEERGGEAEDGEEEDEEAEEVETAEEDYMDEKSAGLEGLRERQWHERRWVRYGLFALVGLLLAGLVVGLAVGLTVGKKLRKAEAALLEQNELAAPFPAGSYTIETTLSKPATACTSNPLTWSCYPYVPSSNATFFWTIRPSADESTFSHATDLVISSLDNPFAPSFRNLTLTRHNRGQPSERLTFSFEMNKTVIAAGPVTSNRTSARCTYSGTKFRATLWPRRKNGVEIDEASGDEANDDDKDYRTWPGDVEVEMIKSADGERPECESFAGNKIDVPAGPGLCTCQYANFAGL</sequence>
<keyword evidence="2" id="KW-1185">Reference proteome</keyword>
<evidence type="ECO:0000313" key="1">
    <source>
        <dbReference type="EMBL" id="KAI9899612.1"/>
    </source>
</evidence>
<reference evidence="1" key="1">
    <citation type="submission" date="2022-10" db="EMBL/GenBank/DDBJ databases">
        <title>Complete Genome of Trichothecium roseum strain YXFP-22015, a Plant Pathogen Isolated from Citrus.</title>
        <authorList>
            <person name="Wang Y."/>
            <person name="Zhu L."/>
        </authorList>
    </citation>
    <scope>NUCLEOTIDE SEQUENCE</scope>
    <source>
        <strain evidence="1">YXFP-22015</strain>
    </source>
</reference>
<dbReference type="EMBL" id="CM047944">
    <property type="protein sequence ID" value="KAI9899612.1"/>
    <property type="molecule type" value="Genomic_DNA"/>
</dbReference>
<accession>A0ACC0V1J0</accession>
<comment type="caution">
    <text evidence="1">The sequence shown here is derived from an EMBL/GenBank/DDBJ whole genome shotgun (WGS) entry which is preliminary data.</text>
</comment>
<dbReference type="Proteomes" id="UP001163324">
    <property type="component" value="Chromosome 5"/>
</dbReference>
<organism evidence="1 2">
    <name type="scientific">Trichothecium roseum</name>
    <dbReference type="NCBI Taxonomy" id="47278"/>
    <lineage>
        <taxon>Eukaryota</taxon>
        <taxon>Fungi</taxon>
        <taxon>Dikarya</taxon>
        <taxon>Ascomycota</taxon>
        <taxon>Pezizomycotina</taxon>
        <taxon>Sordariomycetes</taxon>
        <taxon>Hypocreomycetidae</taxon>
        <taxon>Hypocreales</taxon>
        <taxon>Hypocreales incertae sedis</taxon>
        <taxon>Trichothecium</taxon>
    </lineage>
</organism>
<proteinExistence type="predicted"/>